<feature type="non-terminal residue" evidence="2">
    <location>
        <position position="124"/>
    </location>
</feature>
<reference evidence="2" key="1">
    <citation type="submission" date="2016-05" db="EMBL/GenBank/DDBJ databases">
        <authorList>
            <person name="Lavstsen T."/>
            <person name="Jespersen J.S."/>
        </authorList>
    </citation>
    <scope>NUCLEOTIDE SEQUENCE</scope>
    <source>
        <tissue evidence="2">Brain</tissue>
    </source>
</reference>
<sequence length="124" mass="13990">CFLNRVTNRVQRRIQKLNPEKTVQGSDPKNPISNSNERNEQAKSRGWGYLTGAIIRRSVVSPSSLFTRHPDWRFGAPAAPSTPHLWKIASEMVSVERVLSSGTWHRTQGAGNHGLDQGYMEHRV</sequence>
<dbReference type="EMBL" id="HADY01022321">
    <property type="protein sequence ID" value="SBP60806.1"/>
    <property type="molecule type" value="Transcribed_RNA"/>
</dbReference>
<feature type="non-terminal residue" evidence="2">
    <location>
        <position position="1"/>
    </location>
</feature>
<organism evidence="2">
    <name type="scientific">Nothobranchius furzeri</name>
    <name type="common">Turquoise killifish</name>
    <dbReference type="NCBI Taxonomy" id="105023"/>
    <lineage>
        <taxon>Eukaryota</taxon>
        <taxon>Metazoa</taxon>
        <taxon>Chordata</taxon>
        <taxon>Craniata</taxon>
        <taxon>Vertebrata</taxon>
        <taxon>Euteleostomi</taxon>
        <taxon>Actinopterygii</taxon>
        <taxon>Neopterygii</taxon>
        <taxon>Teleostei</taxon>
        <taxon>Neoteleostei</taxon>
        <taxon>Acanthomorphata</taxon>
        <taxon>Ovalentaria</taxon>
        <taxon>Atherinomorphae</taxon>
        <taxon>Cyprinodontiformes</taxon>
        <taxon>Nothobranchiidae</taxon>
        <taxon>Nothobranchius</taxon>
    </lineage>
</organism>
<protein>
    <submittedName>
        <fullName evidence="2">Uncharacterized protein</fullName>
    </submittedName>
</protein>
<dbReference type="AlphaFoldDB" id="A0A1A8B264"/>
<feature type="compositionally biased region" description="Polar residues" evidence="1">
    <location>
        <begin position="21"/>
        <end position="36"/>
    </location>
</feature>
<name>A0A1A8B264_NOTFU</name>
<evidence type="ECO:0000313" key="2">
    <source>
        <dbReference type="EMBL" id="SBP60806.1"/>
    </source>
</evidence>
<evidence type="ECO:0000256" key="1">
    <source>
        <dbReference type="SAM" id="MobiDB-lite"/>
    </source>
</evidence>
<proteinExistence type="predicted"/>
<reference evidence="2" key="2">
    <citation type="submission" date="2016-06" db="EMBL/GenBank/DDBJ databases">
        <title>The genome of a short-lived fish provides insights into sex chromosome evolution and the genetic control of aging.</title>
        <authorList>
            <person name="Reichwald K."/>
            <person name="Felder M."/>
            <person name="Petzold A."/>
            <person name="Koch P."/>
            <person name="Groth M."/>
            <person name="Platzer M."/>
        </authorList>
    </citation>
    <scope>NUCLEOTIDE SEQUENCE</scope>
    <source>
        <tissue evidence="2">Brain</tissue>
    </source>
</reference>
<gene>
    <name evidence="2" type="primary">Nfu_g_1_002203</name>
</gene>
<accession>A0A1A8B264</accession>
<feature type="region of interest" description="Disordered" evidence="1">
    <location>
        <begin position="15"/>
        <end position="44"/>
    </location>
</feature>